<dbReference type="EMBL" id="JH711573">
    <property type="protein sequence ID" value="EIW86015.1"/>
    <property type="molecule type" value="Genomic_DNA"/>
</dbReference>
<dbReference type="RefSeq" id="XP_007762982.1">
    <property type="nucleotide sequence ID" value="XM_007764792.1"/>
</dbReference>
<dbReference type="SUPFAM" id="SSF51905">
    <property type="entry name" value="FAD/NAD(P)-binding domain"/>
    <property type="match status" value="1"/>
</dbReference>
<dbReference type="PROSITE" id="PS00623">
    <property type="entry name" value="GMC_OXRED_1"/>
    <property type="match status" value="1"/>
</dbReference>
<proteinExistence type="inferred from homology"/>
<dbReference type="OrthoDB" id="269227at2759"/>
<dbReference type="KEGG" id="cput:CONPUDRAFT_94290"/>
<feature type="domain" description="Glucose-methanol-choline oxidoreductase N-terminal" evidence="8">
    <location>
        <begin position="294"/>
        <end position="308"/>
    </location>
</feature>
<keyword evidence="4 5" id="KW-0274">FAD</keyword>
<dbReference type="InterPro" id="IPR036188">
    <property type="entry name" value="FAD/NAD-bd_sf"/>
</dbReference>
<evidence type="ECO:0000256" key="3">
    <source>
        <dbReference type="PIRSR" id="PIRSR000137-1"/>
    </source>
</evidence>
<keyword evidence="5" id="KW-0285">Flavoprotein</keyword>
<organism evidence="9 10">
    <name type="scientific">Coniophora puteana (strain RWD-64-598)</name>
    <name type="common">Brown rot fungus</name>
    <dbReference type="NCBI Taxonomy" id="741705"/>
    <lineage>
        <taxon>Eukaryota</taxon>
        <taxon>Fungi</taxon>
        <taxon>Dikarya</taxon>
        <taxon>Basidiomycota</taxon>
        <taxon>Agaricomycotina</taxon>
        <taxon>Agaricomycetes</taxon>
        <taxon>Agaricomycetidae</taxon>
        <taxon>Boletales</taxon>
        <taxon>Coniophorineae</taxon>
        <taxon>Coniophoraceae</taxon>
        <taxon>Coniophora</taxon>
    </lineage>
</organism>
<dbReference type="Gene3D" id="3.50.50.60">
    <property type="entry name" value="FAD/NAD(P)-binding domain"/>
    <property type="match status" value="1"/>
</dbReference>
<dbReference type="Proteomes" id="UP000053558">
    <property type="component" value="Unassembled WGS sequence"/>
</dbReference>
<dbReference type="Pfam" id="PF00732">
    <property type="entry name" value="GMC_oxred_N"/>
    <property type="match status" value="1"/>
</dbReference>
<evidence type="ECO:0000259" key="7">
    <source>
        <dbReference type="PROSITE" id="PS00623"/>
    </source>
</evidence>
<feature type="domain" description="Glucose-methanol-choline oxidoreductase N-terminal" evidence="7">
    <location>
        <begin position="101"/>
        <end position="124"/>
    </location>
</feature>
<dbReference type="GO" id="GO:0016614">
    <property type="term" value="F:oxidoreductase activity, acting on CH-OH group of donors"/>
    <property type="evidence" value="ECO:0007669"/>
    <property type="project" value="InterPro"/>
</dbReference>
<feature type="active site" description="Proton donor" evidence="3">
    <location>
        <position position="542"/>
    </location>
</feature>
<dbReference type="AlphaFoldDB" id="A0A5M3N585"/>
<evidence type="ECO:0000256" key="1">
    <source>
        <dbReference type="ARBA" id="ARBA00001974"/>
    </source>
</evidence>
<feature type="binding site" evidence="4">
    <location>
        <position position="248"/>
    </location>
    <ligand>
        <name>FAD</name>
        <dbReference type="ChEBI" id="CHEBI:57692"/>
    </ligand>
</feature>
<dbReference type="PANTHER" id="PTHR11552">
    <property type="entry name" value="GLUCOSE-METHANOL-CHOLINE GMC OXIDOREDUCTASE"/>
    <property type="match status" value="1"/>
</dbReference>
<comment type="caution">
    <text evidence="9">The sequence shown here is derived from an EMBL/GenBank/DDBJ whole genome shotgun (WGS) entry which is preliminary data.</text>
</comment>
<evidence type="ECO:0000256" key="4">
    <source>
        <dbReference type="PIRSR" id="PIRSR000137-2"/>
    </source>
</evidence>
<dbReference type="Pfam" id="PF05199">
    <property type="entry name" value="GMC_oxred_C"/>
    <property type="match status" value="1"/>
</dbReference>
<keyword evidence="10" id="KW-1185">Reference proteome</keyword>
<evidence type="ECO:0000256" key="5">
    <source>
        <dbReference type="RuleBase" id="RU003968"/>
    </source>
</evidence>
<dbReference type="GO" id="GO:0050660">
    <property type="term" value="F:flavin adenine dinucleotide binding"/>
    <property type="evidence" value="ECO:0007669"/>
    <property type="project" value="InterPro"/>
</dbReference>
<evidence type="ECO:0000313" key="9">
    <source>
        <dbReference type="EMBL" id="EIW86015.1"/>
    </source>
</evidence>
<evidence type="ECO:0000256" key="6">
    <source>
        <dbReference type="SAM" id="MobiDB-lite"/>
    </source>
</evidence>
<evidence type="ECO:0000259" key="8">
    <source>
        <dbReference type="PROSITE" id="PS00624"/>
    </source>
</evidence>
<dbReference type="PIRSF" id="PIRSF000137">
    <property type="entry name" value="Alcohol_oxidase"/>
    <property type="match status" value="1"/>
</dbReference>
<reference evidence="10" key="1">
    <citation type="journal article" date="2012" name="Science">
        <title>The Paleozoic origin of enzymatic lignin decomposition reconstructed from 31 fungal genomes.</title>
        <authorList>
            <person name="Floudas D."/>
            <person name="Binder M."/>
            <person name="Riley R."/>
            <person name="Barry K."/>
            <person name="Blanchette R.A."/>
            <person name="Henrissat B."/>
            <person name="Martinez A.T."/>
            <person name="Otillar R."/>
            <person name="Spatafora J.W."/>
            <person name="Yadav J.S."/>
            <person name="Aerts A."/>
            <person name="Benoit I."/>
            <person name="Boyd A."/>
            <person name="Carlson A."/>
            <person name="Copeland A."/>
            <person name="Coutinho P.M."/>
            <person name="de Vries R.P."/>
            <person name="Ferreira P."/>
            <person name="Findley K."/>
            <person name="Foster B."/>
            <person name="Gaskell J."/>
            <person name="Glotzer D."/>
            <person name="Gorecki P."/>
            <person name="Heitman J."/>
            <person name="Hesse C."/>
            <person name="Hori C."/>
            <person name="Igarashi K."/>
            <person name="Jurgens J.A."/>
            <person name="Kallen N."/>
            <person name="Kersten P."/>
            <person name="Kohler A."/>
            <person name="Kuees U."/>
            <person name="Kumar T.K.A."/>
            <person name="Kuo A."/>
            <person name="LaButti K."/>
            <person name="Larrondo L.F."/>
            <person name="Lindquist E."/>
            <person name="Ling A."/>
            <person name="Lombard V."/>
            <person name="Lucas S."/>
            <person name="Lundell T."/>
            <person name="Martin R."/>
            <person name="McLaughlin D.J."/>
            <person name="Morgenstern I."/>
            <person name="Morin E."/>
            <person name="Murat C."/>
            <person name="Nagy L.G."/>
            <person name="Nolan M."/>
            <person name="Ohm R.A."/>
            <person name="Patyshakuliyeva A."/>
            <person name="Rokas A."/>
            <person name="Ruiz-Duenas F.J."/>
            <person name="Sabat G."/>
            <person name="Salamov A."/>
            <person name="Samejima M."/>
            <person name="Schmutz J."/>
            <person name="Slot J.C."/>
            <person name="St John F."/>
            <person name="Stenlid J."/>
            <person name="Sun H."/>
            <person name="Sun S."/>
            <person name="Syed K."/>
            <person name="Tsang A."/>
            <person name="Wiebenga A."/>
            <person name="Young D."/>
            <person name="Pisabarro A."/>
            <person name="Eastwood D.C."/>
            <person name="Martin F."/>
            <person name="Cullen D."/>
            <person name="Grigoriev I.V."/>
            <person name="Hibbett D.S."/>
        </authorList>
    </citation>
    <scope>NUCLEOTIDE SEQUENCE [LARGE SCALE GENOMIC DNA]</scope>
    <source>
        <strain evidence="10">RWD-64-598 SS2</strain>
    </source>
</reference>
<gene>
    <name evidence="9" type="ORF">CONPUDRAFT_94290</name>
</gene>
<feature type="region of interest" description="Disordered" evidence="6">
    <location>
        <begin position="76"/>
        <end position="96"/>
    </location>
</feature>
<dbReference type="OMA" id="EIMPMAY"/>
<dbReference type="Gene3D" id="3.30.560.10">
    <property type="entry name" value="Glucose Oxidase, domain 3"/>
    <property type="match status" value="1"/>
</dbReference>
<comment type="cofactor">
    <cofactor evidence="1 4">
        <name>FAD</name>
        <dbReference type="ChEBI" id="CHEBI:57692"/>
    </cofactor>
</comment>
<dbReference type="InterPro" id="IPR007867">
    <property type="entry name" value="GMC_OxRtase_C"/>
</dbReference>
<dbReference type="SUPFAM" id="SSF54373">
    <property type="entry name" value="FAD-linked reductases, C-terminal domain"/>
    <property type="match status" value="1"/>
</dbReference>
<dbReference type="GeneID" id="19211643"/>
<comment type="similarity">
    <text evidence="2 5">Belongs to the GMC oxidoreductase family.</text>
</comment>
<evidence type="ECO:0000256" key="2">
    <source>
        <dbReference type="ARBA" id="ARBA00010790"/>
    </source>
</evidence>
<protein>
    <submittedName>
        <fullName evidence="9">Alcohol oxidase</fullName>
    </submittedName>
</protein>
<evidence type="ECO:0000313" key="10">
    <source>
        <dbReference type="Proteomes" id="UP000053558"/>
    </source>
</evidence>
<feature type="active site" description="Proton acceptor" evidence="3">
    <location>
        <position position="588"/>
    </location>
</feature>
<dbReference type="InterPro" id="IPR012132">
    <property type="entry name" value="GMC_OxRdtase"/>
</dbReference>
<dbReference type="PANTHER" id="PTHR11552:SF219">
    <property type="entry name" value="GLUCOSE-METHANOL-CHOLINE OXIDOREDUCTASE N-TERMINAL DOMAIN-CONTAINING PROTEIN"/>
    <property type="match status" value="1"/>
</dbReference>
<accession>A0A5M3N585</accession>
<sequence length="608" mass="66294">MWPFDEAYPEVAIRDLLPSYDYVIVGGGTAGCVLANRLSASPSTRVLLIEAGPVADSWASRVPLLSSDFASDGTRTWTRPSALEGNMGPGEEGRSIPLVTGRALGGSSRINQMLYTRGLPGEWESWRGKGREGWGWEEVRPYFTKGETVVDYDGTVDAEVHGTSGEWRNTTIRAPHYASAQRVLAASRDIGLPWISDVNDPSHPTKGIARLHYTRTPTTRHSTYHAFLPHELVVKRKANLHVCTNALVERLVFDESATGEGLKVKEVLITPATQQLEQTRTAVSVDKEVILCAGPFGSPQVLMLSGIGPKEHLQEHNIPVRKHLPAVGSNLQDHLGVSLGYTVPVSDSLIALEKRPWMFIIELFKYLIWGTGVLLAPVVQLAVFAWSGALDARGAPKPQEKESEEEKEVLPDFEIMPMSYDSGDQPFSKSRGRFSFLCVLLRPESKGAVRLSTPSSSRSSSTPSLAKLSPSIHTPLHIALNYLSAPADFAPLRAALRLSLRIVERIRASDPSYPLEDWYVPASESDADLDAFISAPVASTYHYASTCRMAPEDDAAGGGVVDARLRVHGTCNVRVADSSVFPWIPGTHLQAGTVMIAERCADFVLGRA</sequence>
<dbReference type="PROSITE" id="PS00624">
    <property type="entry name" value="GMC_OXRED_2"/>
    <property type="match status" value="1"/>
</dbReference>
<name>A0A5M3N585_CONPW</name>
<dbReference type="InterPro" id="IPR000172">
    <property type="entry name" value="GMC_OxRdtase_N"/>
</dbReference>